<dbReference type="Gene3D" id="3.40.1550.10">
    <property type="entry name" value="CheC-like"/>
    <property type="match status" value="1"/>
</dbReference>
<dbReference type="PROSITE" id="PS50110">
    <property type="entry name" value="RESPONSE_REGULATORY"/>
    <property type="match status" value="1"/>
</dbReference>
<gene>
    <name evidence="5" type="ORF">QTP81_13855</name>
</gene>
<keyword evidence="6" id="KW-1185">Reference proteome</keyword>
<dbReference type="SUPFAM" id="SSF103039">
    <property type="entry name" value="CheC-like"/>
    <property type="match status" value="1"/>
</dbReference>
<protein>
    <submittedName>
        <fullName evidence="5">Response regulator</fullName>
    </submittedName>
</protein>
<dbReference type="RefSeq" id="WP_289366330.1">
    <property type="nucleotide sequence ID" value="NZ_JAUCBP010000012.1"/>
</dbReference>
<dbReference type="InterPro" id="IPR028976">
    <property type="entry name" value="CheC-like_sf"/>
</dbReference>
<evidence type="ECO:0000256" key="3">
    <source>
        <dbReference type="PROSITE-ProRule" id="PRU00169"/>
    </source>
</evidence>
<evidence type="ECO:0000256" key="2">
    <source>
        <dbReference type="ARBA" id="ARBA00022553"/>
    </source>
</evidence>
<reference evidence="5 6" key="1">
    <citation type="submission" date="2023-06" db="EMBL/GenBank/DDBJ databases">
        <title>Alteromonas sp. ASW11-36 isolated from intertidal sand.</title>
        <authorList>
            <person name="Li Y."/>
        </authorList>
    </citation>
    <scope>NUCLEOTIDE SEQUENCE [LARGE SCALE GENOMIC DNA]</scope>
    <source>
        <strain evidence="5 6">ASW11-36</strain>
    </source>
</reference>
<dbReference type="CDD" id="cd17910">
    <property type="entry name" value="CheC_ClassII"/>
    <property type="match status" value="1"/>
</dbReference>
<keyword evidence="1" id="KW-0145">Chemotaxis</keyword>
<dbReference type="SMART" id="SM00448">
    <property type="entry name" value="REC"/>
    <property type="match status" value="1"/>
</dbReference>
<feature type="domain" description="Response regulatory" evidence="4">
    <location>
        <begin position="4"/>
        <end position="119"/>
    </location>
</feature>
<dbReference type="PANTHER" id="PTHR44591">
    <property type="entry name" value="STRESS RESPONSE REGULATOR PROTEIN 1"/>
    <property type="match status" value="1"/>
</dbReference>
<proteinExistence type="predicted"/>
<accession>A0ABT7SZR6</accession>
<sequence length="346" mass="38198">MTTNVLICDDSGFARRQMARSIPDAWDVNISFAEHGKDAIEQIKDGKGDVLFLDLNMPVMDGYQTMQYIRDHDLPSLVIVVSGDVQAEARNRMVAMGALDFIRKPIDNEKLTTILRQYGLYTGAPEATGKSGQAPIDAAQIVAPKKEDRIDAYRELVNVAMGRAGESLASLFDEFIDLPIPNVNELETTELHMAIAEIHSNTSVSAVSKGFISAGIAGEALVIFNDSNFANIVELLKYDESEVTEALELEALMDVSNILIGACLNALSEQLNVKLSHNHPIILGRHRNLDNLLQSTISRWNKVMAIEIGYSIKKHDIQFDLLLLIPGHAMEQVYTRLVNATEGRHA</sequence>
<dbReference type="SUPFAM" id="SSF52172">
    <property type="entry name" value="CheY-like"/>
    <property type="match status" value="1"/>
</dbReference>
<comment type="caution">
    <text evidence="5">The sequence shown here is derived from an EMBL/GenBank/DDBJ whole genome shotgun (WGS) entry which is preliminary data.</text>
</comment>
<dbReference type="Pfam" id="PF00072">
    <property type="entry name" value="Response_reg"/>
    <property type="match status" value="1"/>
</dbReference>
<name>A0ABT7SZR6_9ALTE</name>
<dbReference type="CDD" id="cd17593">
    <property type="entry name" value="REC_CheC-like"/>
    <property type="match status" value="1"/>
</dbReference>
<organism evidence="5 6">
    <name type="scientific">Alteromonas arenosi</name>
    <dbReference type="NCBI Taxonomy" id="3055817"/>
    <lineage>
        <taxon>Bacteria</taxon>
        <taxon>Pseudomonadati</taxon>
        <taxon>Pseudomonadota</taxon>
        <taxon>Gammaproteobacteria</taxon>
        <taxon>Alteromonadales</taxon>
        <taxon>Alteromonadaceae</taxon>
        <taxon>Alteromonas/Salinimonas group</taxon>
        <taxon>Alteromonas</taxon>
    </lineage>
</organism>
<feature type="modified residue" description="4-aspartylphosphate" evidence="3">
    <location>
        <position position="54"/>
    </location>
</feature>
<dbReference type="Proteomes" id="UP001234343">
    <property type="component" value="Unassembled WGS sequence"/>
</dbReference>
<evidence type="ECO:0000256" key="1">
    <source>
        <dbReference type="ARBA" id="ARBA00022500"/>
    </source>
</evidence>
<dbReference type="PANTHER" id="PTHR44591:SF24">
    <property type="entry name" value="PROTEIN-GLUTAMATE METHYLESTERASE_PROTEIN-GLUTAMINE GLUTAMINASE 1"/>
    <property type="match status" value="1"/>
</dbReference>
<evidence type="ECO:0000259" key="4">
    <source>
        <dbReference type="PROSITE" id="PS50110"/>
    </source>
</evidence>
<dbReference type="InterPro" id="IPR001789">
    <property type="entry name" value="Sig_transdc_resp-reg_receiver"/>
</dbReference>
<dbReference type="EMBL" id="JAUCBP010000012">
    <property type="protein sequence ID" value="MDM7861681.1"/>
    <property type="molecule type" value="Genomic_DNA"/>
</dbReference>
<dbReference type="InterPro" id="IPR011006">
    <property type="entry name" value="CheY-like_superfamily"/>
</dbReference>
<dbReference type="InterPro" id="IPR050595">
    <property type="entry name" value="Bact_response_regulator"/>
</dbReference>
<evidence type="ECO:0000313" key="5">
    <source>
        <dbReference type="EMBL" id="MDM7861681.1"/>
    </source>
</evidence>
<evidence type="ECO:0000313" key="6">
    <source>
        <dbReference type="Proteomes" id="UP001234343"/>
    </source>
</evidence>
<dbReference type="Gene3D" id="3.40.50.2300">
    <property type="match status" value="1"/>
</dbReference>
<keyword evidence="2 3" id="KW-0597">Phosphoprotein</keyword>